<name>A0A0P0VZ91_ORYSJ</name>
<accession>A0A0P0VZ91</accession>
<reference evidence="2" key="1">
    <citation type="journal article" date="2005" name="Nature">
        <title>The map-based sequence of the rice genome.</title>
        <authorList>
            <consortium name="International rice genome sequencing project (IRGSP)"/>
            <person name="Matsumoto T."/>
            <person name="Wu J."/>
            <person name="Kanamori H."/>
            <person name="Katayose Y."/>
            <person name="Fujisawa M."/>
            <person name="Namiki N."/>
            <person name="Mizuno H."/>
            <person name="Yamamoto K."/>
            <person name="Antonio B.A."/>
            <person name="Baba T."/>
            <person name="Sakata K."/>
            <person name="Nagamura Y."/>
            <person name="Aoki H."/>
            <person name="Arikawa K."/>
            <person name="Arita K."/>
            <person name="Bito T."/>
            <person name="Chiden Y."/>
            <person name="Fujitsuka N."/>
            <person name="Fukunaka R."/>
            <person name="Hamada M."/>
            <person name="Harada C."/>
            <person name="Hayashi A."/>
            <person name="Hijishita S."/>
            <person name="Honda M."/>
            <person name="Hosokawa S."/>
            <person name="Ichikawa Y."/>
            <person name="Idonuma A."/>
            <person name="Iijima M."/>
            <person name="Ikeda M."/>
            <person name="Ikeno M."/>
            <person name="Ito K."/>
            <person name="Ito S."/>
            <person name="Ito T."/>
            <person name="Ito Y."/>
            <person name="Ito Y."/>
            <person name="Iwabuchi A."/>
            <person name="Kamiya K."/>
            <person name="Karasawa W."/>
            <person name="Kurita K."/>
            <person name="Katagiri S."/>
            <person name="Kikuta A."/>
            <person name="Kobayashi H."/>
            <person name="Kobayashi N."/>
            <person name="Machita K."/>
            <person name="Maehara T."/>
            <person name="Masukawa M."/>
            <person name="Mizubayashi T."/>
            <person name="Mukai Y."/>
            <person name="Nagasaki H."/>
            <person name="Nagata Y."/>
            <person name="Naito S."/>
            <person name="Nakashima M."/>
            <person name="Nakama Y."/>
            <person name="Nakamichi Y."/>
            <person name="Nakamura M."/>
            <person name="Meguro A."/>
            <person name="Negishi M."/>
            <person name="Ohta I."/>
            <person name="Ohta T."/>
            <person name="Okamoto M."/>
            <person name="Ono N."/>
            <person name="Saji S."/>
            <person name="Sakaguchi M."/>
            <person name="Sakai K."/>
            <person name="Shibata M."/>
            <person name="Shimokawa T."/>
            <person name="Song J."/>
            <person name="Takazaki Y."/>
            <person name="Terasawa K."/>
            <person name="Tsugane M."/>
            <person name="Tsuji K."/>
            <person name="Ueda S."/>
            <person name="Waki K."/>
            <person name="Yamagata H."/>
            <person name="Yamamoto M."/>
            <person name="Yamamoto S."/>
            <person name="Yamane H."/>
            <person name="Yoshiki S."/>
            <person name="Yoshihara R."/>
            <person name="Yukawa K."/>
            <person name="Zhong H."/>
            <person name="Yano M."/>
            <person name="Yuan Q."/>
            <person name="Ouyang S."/>
            <person name="Liu J."/>
            <person name="Jones K.M."/>
            <person name="Gansberger K."/>
            <person name="Moffat K."/>
            <person name="Hill J."/>
            <person name="Bera J."/>
            <person name="Fadrosh D."/>
            <person name="Jin S."/>
            <person name="Johri S."/>
            <person name="Kim M."/>
            <person name="Overton L."/>
            <person name="Reardon M."/>
            <person name="Tsitrin T."/>
            <person name="Vuong H."/>
            <person name="Weaver B."/>
            <person name="Ciecko A."/>
            <person name="Tallon L."/>
            <person name="Jackson J."/>
            <person name="Pai G."/>
            <person name="Aken S.V."/>
            <person name="Utterback T."/>
            <person name="Reidmuller S."/>
            <person name="Feldblyum T."/>
            <person name="Hsiao J."/>
            <person name="Zismann V."/>
            <person name="Iobst S."/>
            <person name="de Vazeille A.R."/>
            <person name="Buell C.R."/>
            <person name="Ying K."/>
            <person name="Li Y."/>
            <person name="Lu T."/>
            <person name="Huang Y."/>
            <person name="Zhao Q."/>
            <person name="Feng Q."/>
            <person name="Zhang L."/>
            <person name="Zhu J."/>
            <person name="Weng Q."/>
            <person name="Mu J."/>
            <person name="Lu Y."/>
            <person name="Fan D."/>
            <person name="Liu Y."/>
            <person name="Guan J."/>
            <person name="Zhang Y."/>
            <person name="Yu S."/>
            <person name="Liu X."/>
            <person name="Zhang Y."/>
            <person name="Hong G."/>
            <person name="Han B."/>
            <person name="Choisne N."/>
            <person name="Demange N."/>
            <person name="Orjeda G."/>
            <person name="Samain S."/>
            <person name="Cattolico L."/>
            <person name="Pelletier E."/>
            <person name="Couloux A."/>
            <person name="Segurens B."/>
            <person name="Wincker P."/>
            <person name="D'Hont A."/>
            <person name="Scarpelli C."/>
            <person name="Weissenbach J."/>
            <person name="Salanoubat M."/>
            <person name="Quetier F."/>
            <person name="Yu Y."/>
            <person name="Kim H.R."/>
            <person name="Rambo T."/>
            <person name="Currie J."/>
            <person name="Collura K."/>
            <person name="Luo M."/>
            <person name="Yang T."/>
            <person name="Ammiraju J.S.S."/>
            <person name="Engler F."/>
            <person name="Soderlund C."/>
            <person name="Wing R.A."/>
            <person name="Palmer L.E."/>
            <person name="de la Bastide M."/>
            <person name="Spiegel L."/>
            <person name="Nascimento L."/>
            <person name="Zutavern T."/>
            <person name="O'Shaughnessy A."/>
            <person name="Dike S."/>
            <person name="Dedhia N."/>
            <person name="Preston R."/>
            <person name="Balija V."/>
            <person name="McCombie W.R."/>
            <person name="Chow T."/>
            <person name="Chen H."/>
            <person name="Chung M."/>
            <person name="Chen C."/>
            <person name="Shaw J."/>
            <person name="Wu H."/>
            <person name="Hsiao K."/>
            <person name="Chao Y."/>
            <person name="Chu M."/>
            <person name="Cheng C."/>
            <person name="Hour A."/>
            <person name="Lee P."/>
            <person name="Lin S."/>
            <person name="Lin Y."/>
            <person name="Liou J."/>
            <person name="Liu S."/>
            <person name="Hsing Y."/>
            <person name="Raghuvanshi S."/>
            <person name="Mohanty A."/>
            <person name="Bharti A.K."/>
            <person name="Gaur A."/>
            <person name="Gupta V."/>
            <person name="Kumar D."/>
            <person name="Ravi V."/>
            <person name="Vij S."/>
            <person name="Kapur A."/>
            <person name="Khurana P."/>
            <person name="Khurana P."/>
            <person name="Khurana J.P."/>
            <person name="Tyagi A.K."/>
            <person name="Gaikwad K."/>
            <person name="Singh A."/>
            <person name="Dalal V."/>
            <person name="Srivastava S."/>
            <person name="Dixit A."/>
            <person name="Pal A.K."/>
            <person name="Ghazi I.A."/>
            <person name="Yadav M."/>
            <person name="Pandit A."/>
            <person name="Bhargava A."/>
            <person name="Sureshbabu K."/>
            <person name="Batra K."/>
            <person name="Sharma T.R."/>
            <person name="Mohapatra T."/>
            <person name="Singh N.K."/>
            <person name="Messing J."/>
            <person name="Nelson A.B."/>
            <person name="Fuks G."/>
            <person name="Kavchok S."/>
            <person name="Keizer G."/>
            <person name="Linton E."/>
            <person name="Llaca V."/>
            <person name="Song R."/>
            <person name="Tanyolac B."/>
            <person name="Young S."/>
            <person name="Ho-Il K."/>
            <person name="Hahn J.H."/>
            <person name="Sangsakoo G."/>
            <person name="Vanavichit A."/>
            <person name="de Mattos Luiz.A.T."/>
            <person name="Zimmer P.D."/>
            <person name="Malone G."/>
            <person name="Dellagostin O."/>
            <person name="de Oliveira A.C."/>
            <person name="Bevan M."/>
            <person name="Bancroft I."/>
            <person name="Minx P."/>
            <person name="Cordum H."/>
            <person name="Wilson R."/>
            <person name="Cheng Z."/>
            <person name="Jin W."/>
            <person name="Jiang J."/>
            <person name="Leong S.A."/>
            <person name="Iwama H."/>
            <person name="Gojobori T."/>
            <person name="Itoh T."/>
            <person name="Niimura Y."/>
            <person name="Fujii Y."/>
            <person name="Habara T."/>
            <person name="Sakai H."/>
            <person name="Sato Y."/>
            <person name="Wilson G."/>
            <person name="Kumar K."/>
            <person name="McCouch S."/>
            <person name="Juretic N."/>
            <person name="Hoen D."/>
            <person name="Wright S."/>
            <person name="Bruskiewich R."/>
            <person name="Bureau T."/>
            <person name="Miyao A."/>
            <person name="Hirochika H."/>
            <person name="Nishikawa T."/>
            <person name="Kadowaki K."/>
            <person name="Sugiura M."/>
            <person name="Burr B."/>
            <person name="Sasaki T."/>
        </authorList>
    </citation>
    <scope>NUCLEOTIDE SEQUENCE [LARGE SCALE GENOMIC DNA]</scope>
    <source>
        <strain evidence="2">cv. Nipponbare</strain>
    </source>
</reference>
<organism evidence="1 2">
    <name type="scientific">Oryza sativa subsp. japonica</name>
    <name type="common">Rice</name>
    <dbReference type="NCBI Taxonomy" id="39947"/>
    <lineage>
        <taxon>Eukaryota</taxon>
        <taxon>Viridiplantae</taxon>
        <taxon>Streptophyta</taxon>
        <taxon>Embryophyta</taxon>
        <taxon>Tracheophyta</taxon>
        <taxon>Spermatophyta</taxon>
        <taxon>Magnoliopsida</taxon>
        <taxon>Liliopsida</taxon>
        <taxon>Poales</taxon>
        <taxon>Poaceae</taxon>
        <taxon>BOP clade</taxon>
        <taxon>Oryzoideae</taxon>
        <taxon>Oryzeae</taxon>
        <taxon>Oryzinae</taxon>
        <taxon>Oryza</taxon>
        <taxon>Oryza sativa</taxon>
    </lineage>
</organism>
<dbReference type="InParanoid" id="A0A0P0VZ91"/>
<keyword evidence="2" id="KW-1185">Reference proteome</keyword>
<dbReference type="EMBL" id="AP014959">
    <property type="protein sequence ID" value="BAS84902.1"/>
    <property type="molecule type" value="Genomic_DNA"/>
</dbReference>
<evidence type="ECO:0000313" key="2">
    <source>
        <dbReference type="Proteomes" id="UP000059680"/>
    </source>
</evidence>
<dbReference type="AlphaFoldDB" id="A0A0P0VZ91"/>
<dbReference type="PaxDb" id="39947-A0A0P0VZ91"/>
<reference evidence="1 2" key="2">
    <citation type="journal article" date="2013" name="Plant Cell Physiol.">
        <title>Rice Annotation Project Database (RAP-DB): an integrative and interactive database for rice genomics.</title>
        <authorList>
            <person name="Sakai H."/>
            <person name="Lee S.S."/>
            <person name="Tanaka T."/>
            <person name="Numa H."/>
            <person name="Kim J."/>
            <person name="Kawahara Y."/>
            <person name="Wakimoto H."/>
            <person name="Yang C.C."/>
            <person name="Iwamoto M."/>
            <person name="Abe T."/>
            <person name="Yamada Y."/>
            <person name="Muto A."/>
            <person name="Inokuchi H."/>
            <person name="Ikemura T."/>
            <person name="Matsumoto T."/>
            <person name="Sasaki T."/>
            <person name="Itoh T."/>
        </authorList>
    </citation>
    <scope>NUCLEOTIDE SEQUENCE [LARGE SCALE GENOMIC DNA]</scope>
    <source>
        <strain evidence="2">cv. Nipponbare</strain>
    </source>
</reference>
<dbReference type="Proteomes" id="UP000059680">
    <property type="component" value="Chromosome 3"/>
</dbReference>
<sequence length="152" mass="17733">MKCTFDNTLYDSLSFTRSFTTHFQNLRSLFIRQLAKKLLALTNYTKLHWHITWLAPANLQAWKVPELYIMVIVLLEVIHHHKILPTSVAKLEVLCCLLSQAMHMVPLISLTMAHKYPDIFQCFLHLPVLLFCQSPCFLLWKVLQEVTALLQV</sequence>
<dbReference type="SMR" id="A0A0P0VZ91"/>
<dbReference type="Gramene" id="Os03t0448950-01">
    <property type="protein sequence ID" value="Os03t0448950-01"/>
    <property type="gene ID" value="Os03g0448950"/>
</dbReference>
<protein>
    <submittedName>
        <fullName evidence="1">Os03g0448950 protein</fullName>
    </submittedName>
</protein>
<evidence type="ECO:0000313" key="1">
    <source>
        <dbReference type="EMBL" id="BAS84902.1"/>
    </source>
</evidence>
<reference evidence="1 2" key="3">
    <citation type="journal article" date="2013" name="Rice">
        <title>Improvement of the Oryza sativa Nipponbare reference genome using next generation sequence and optical map data.</title>
        <authorList>
            <person name="Kawahara Y."/>
            <person name="de la Bastide M."/>
            <person name="Hamilton J.P."/>
            <person name="Kanamori H."/>
            <person name="McCombie W.R."/>
            <person name="Ouyang S."/>
            <person name="Schwartz D.C."/>
            <person name="Tanaka T."/>
            <person name="Wu J."/>
            <person name="Zhou S."/>
            <person name="Childs K.L."/>
            <person name="Davidson R.M."/>
            <person name="Lin H."/>
            <person name="Quesada-Ocampo L."/>
            <person name="Vaillancourt B."/>
            <person name="Sakai H."/>
            <person name="Lee S.S."/>
            <person name="Kim J."/>
            <person name="Numa H."/>
            <person name="Itoh T."/>
            <person name="Buell C.R."/>
            <person name="Matsumoto T."/>
        </authorList>
    </citation>
    <scope>NUCLEOTIDE SEQUENCE [LARGE SCALE GENOMIC DNA]</scope>
    <source>
        <strain evidence="2">cv. Nipponbare</strain>
    </source>
</reference>
<proteinExistence type="predicted"/>
<gene>
    <name evidence="1" type="ordered locus">Os03g0448950</name>
    <name evidence="1" type="ORF">OSNPB_030448950</name>
</gene>